<dbReference type="Gene3D" id="1.20.1740.10">
    <property type="entry name" value="Amino acid/polyamine transporter I"/>
    <property type="match status" value="1"/>
</dbReference>
<dbReference type="HOGENOM" id="CLU_024867_0_1_9"/>
<dbReference type="GO" id="GO:0005886">
    <property type="term" value="C:plasma membrane"/>
    <property type="evidence" value="ECO:0007669"/>
    <property type="project" value="UniProtKB-SubCell"/>
</dbReference>
<evidence type="ECO:0000256" key="3">
    <source>
        <dbReference type="ARBA" id="ARBA00022448"/>
    </source>
</evidence>
<dbReference type="InterPro" id="IPR001463">
    <property type="entry name" value="Na/Ala_symport"/>
</dbReference>
<keyword evidence="7 9" id="KW-1133">Transmembrane helix</keyword>
<dbReference type="AlphaFoldDB" id="A0A075LGQ9"/>
<evidence type="ECO:0000256" key="2">
    <source>
        <dbReference type="ARBA" id="ARBA00009261"/>
    </source>
</evidence>
<name>A0A075LGQ9_9BACI</name>
<dbReference type="PANTHER" id="PTHR30330">
    <property type="entry name" value="AGSS FAMILY TRANSPORTER, SODIUM-ALANINE"/>
    <property type="match status" value="1"/>
</dbReference>
<dbReference type="PANTHER" id="PTHR30330:SF1">
    <property type="entry name" value="AMINO-ACID CARRIER PROTEIN ALST"/>
    <property type="match status" value="1"/>
</dbReference>
<keyword evidence="6 9" id="KW-0769">Symport</keyword>
<evidence type="ECO:0000256" key="6">
    <source>
        <dbReference type="ARBA" id="ARBA00022847"/>
    </source>
</evidence>
<organism evidence="10 11">
    <name type="scientific">Terribacillus saccharophilus</name>
    <dbReference type="NCBI Taxonomy" id="361277"/>
    <lineage>
        <taxon>Bacteria</taxon>
        <taxon>Bacillati</taxon>
        <taxon>Bacillota</taxon>
        <taxon>Bacilli</taxon>
        <taxon>Bacillales</taxon>
        <taxon>Bacillaceae</taxon>
        <taxon>Terribacillus</taxon>
    </lineage>
</organism>
<dbReference type="GO" id="GO:0005283">
    <property type="term" value="F:amino acid:sodium symporter activity"/>
    <property type="evidence" value="ECO:0007669"/>
    <property type="project" value="InterPro"/>
</dbReference>
<evidence type="ECO:0000313" key="11">
    <source>
        <dbReference type="Proteomes" id="UP000027980"/>
    </source>
</evidence>
<gene>
    <name evidence="10" type="ORF">GZ22_03740</name>
</gene>
<protein>
    <submittedName>
        <fullName evidence="10">Sodium:alanine symporter</fullName>
    </submittedName>
</protein>
<evidence type="ECO:0000313" key="10">
    <source>
        <dbReference type="EMBL" id="AIF65845.1"/>
    </source>
</evidence>
<feature type="transmembrane region" description="Helical" evidence="9">
    <location>
        <begin position="294"/>
        <end position="317"/>
    </location>
</feature>
<feature type="transmembrane region" description="Helical" evidence="9">
    <location>
        <begin position="405"/>
        <end position="426"/>
    </location>
</feature>
<comment type="similarity">
    <text evidence="2 9">Belongs to the alanine or glycine:cation symporter (AGCS) (TC 2.A.25) family.</text>
</comment>
<dbReference type="FunFam" id="1.20.1740.10:FF:000004">
    <property type="entry name" value="Sodium:alanine symporter family protein"/>
    <property type="match status" value="1"/>
</dbReference>
<feature type="transmembrane region" description="Helical" evidence="9">
    <location>
        <begin position="378"/>
        <end position="399"/>
    </location>
</feature>
<evidence type="ECO:0000256" key="1">
    <source>
        <dbReference type="ARBA" id="ARBA00004651"/>
    </source>
</evidence>
<feature type="transmembrane region" description="Helical" evidence="9">
    <location>
        <begin position="179"/>
        <end position="200"/>
    </location>
</feature>
<feature type="transmembrane region" description="Helical" evidence="9">
    <location>
        <begin position="137"/>
        <end position="159"/>
    </location>
</feature>
<dbReference type="EMBL" id="CP008876">
    <property type="protein sequence ID" value="AIF65845.1"/>
    <property type="molecule type" value="Genomic_DNA"/>
</dbReference>
<dbReference type="Proteomes" id="UP000027980">
    <property type="component" value="Chromosome"/>
</dbReference>
<keyword evidence="4 9" id="KW-1003">Cell membrane</keyword>
<dbReference type="PRINTS" id="PR00175">
    <property type="entry name" value="NAALASMPORT"/>
</dbReference>
<comment type="subcellular location">
    <subcellularLocation>
        <location evidence="1 9">Cell membrane</location>
        <topology evidence="1 9">Multi-pass membrane protein</topology>
    </subcellularLocation>
</comment>
<evidence type="ECO:0000256" key="7">
    <source>
        <dbReference type="ARBA" id="ARBA00022989"/>
    </source>
</evidence>
<feature type="transmembrane region" description="Helical" evidence="9">
    <location>
        <begin position="12"/>
        <end position="31"/>
    </location>
</feature>
<keyword evidence="5 9" id="KW-0812">Transmembrane</keyword>
<dbReference type="PROSITE" id="PS00873">
    <property type="entry name" value="NA_ALANINE_SYMP"/>
    <property type="match status" value="1"/>
</dbReference>
<keyword evidence="8 9" id="KW-0472">Membrane</keyword>
<feature type="transmembrane region" description="Helical" evidence="9">
    <location>
        <begin position="337"/>
        <end position="357"/>
    </location>
</feature>
<evidence type="ECO:0000256" key="8">
    <source>
        <dbReference type="ARBA" id="ARBA00023136"/>
    </source>
</evidence>
<dbReference type="KEGG" id="tap:GZ22_03740"/>
<reference evidence="10 11" key="1">
    <citation type="submission" date="2014-07" db="EMBL/GenBank/DDBJ databases">
        <title>Complete genome sequence of a moderately halophilic bacterium Terribacillus aidingensis MP602, isolated from Cryptomeria fortunei in Tianmu mountain in China.</title>
        <authorList>
            <person name="Wang Y."/>
            <person name="Lu P."/>
            <person name="Zhang L."/>
        </authorList>
    </citation>
    <scope>NUCLEOTIDE SEQUENCE [LARGE SCALE GENOMIC DNA]</scope>
    <source>
        <strain evidence="10 11">MP602</strain>
    </source>
</reference>
<evidence type="ECO:0000256" key="9">
    <source>
        <dbReference type="RuleBase" id="RU363064"/>
    </source>
</evidence>
<dbReference type="Pfam" id="PF01235">
    <property type="entry name" value="Na_Ala_symp"/>
    <property type="match status" value="1"/>
</dbReference>
<sequence length="473" mass="50512">MFLEIIQDTGDFIWTYIMAGILVLVGLYFTFRMKFTTLTMIPEMFKLIGEKTVDGKGVSSFQAFCISAAARVGTGNMAGVAIAIAVGGPGAVFWMWLIAFLGAASGFVEATLAQIYKTRDGASFRGGPAYYMEKALGARWLGVTFAVIIALTFGLAFNTVQANTIVSAFHNSFGVSKELMAVLLTIGSAIIIFGGTKLIVKVSEVIVPIMAGGYILLALGIIIFNITEIPHAFAIIFQDAFGIKEISGGAFGIAIIQGIKRGLFSNEAGMGSAPHAAATANVSHPVKQGLIQTLGVYVDTFGVCTSTAFIVLLSGLYTSEGTDGIVLTQNALESLVGSWAGIFIALMVLLFAFTSIVGNYFYGESNINFIKKSKTWLFIYRLAVVAVVAVGSLAGLDLVWGIADIFMAIMAFINLIAIVLLGNIAFRALRDYRQQKRAGKDPHFSANSIPGIHNVDEDIWPTEASRNSKVSSN</sequence>
<dbReference type="NCBIfam" id="TIGR00835">
    <property type="entry name" value="agcS"/>
    <property type="match status" value="1"/>
</dbReference>
<keyword evidence="3 9" id="KW-0813">Transport</keyword>
<feature type="transmembrane region" description="Helical" evidence="9">
    <location>
        <begin position="205"/>
        <end position="226"/>
    </location>
</feature>
<accession>A0A075LGQ9</accession>
<proteinExistence type="inferred from homology"/>
<evidence type="ECO:0000256" key="4">
    <source>
        <dbReference type="ARBA" id="ARBA00022475"/>
    </source>
</evidence>
<evidence type="ECO:0000256" key="5">
    <source>
        <dbReference type="ARBA" id="ARBA00022692"/>
    </source>
</evidence>